<dbReference type="Pfam" id="PF03358">
    <property type="entry name" value="FMN_red"/>
    <property type="match status" value="1"/>
</dbReference>
<name>A0ABP0ZGT3_9ASCO</name>
<dbReference type="InterPro" id="IPR010089">
    <property type="entry name" value="Flavoprotein_WrbA-like"/>
</dbReference>
<dbReference type="PANTHER" id="PTHR30546">
    <property type="entry name" value="FLAVODOXIN-RELATED PROTEIN WRBA-RELATED"/>
    <property type="match status" value="1"/>
</dbReference>
<evidence type="ECO:0000313" key="4">
    <source>
        <dbReference type="EMBL" id="CAK9437220.1"/>
    </source>
</evidence>
<dbReference type="InterPro" id="IPR005025">
    <property type="entry name" value="FMN_Rdtase-like_dom"/>
</dbReference>
<dbReference type="Gene3D" id="3.40.50.360">
    <property type="match status" value="1"/>
</dbReference>
<protein>
    <recommendedName>
        <fullName evidence="3">Flavodoxin-like domain-containing protein</fullName>
    </recommendedName>
</protein>
<dbReference type="NCBIfam" id="TIGR01755">
    <property type="entry name" value="flav_wrbA"/>
    <property type="match status" value="1"/>
</dbReference>
<dbReference type="InterPro" id="IPR029039">
    <property type="entry name" value="Flavoprotein-like_sf"/>
</dbReference>
<feature type="domain" description="Flavodoxin-like" evidence="3">
    <location>
        <begin position="3"/>
        <end position="192"/>
    </location>
</feature>
<feature type="compositionally biased region" description="Basic and acidic residues" evidence="2">
    <location>
        <begin position="233"/>
        <end position="244"/>
    </location>
</feature>
<evidence type="ECO:0000256" key="1">
    <source>
        <dbReference type="ARBA" id="ARBA00006961"/>
    </source>
</evidence>
<dbReference type="EMBL" id="OZ022406">
    <property type="protein sequence ID" value="CAK9437220.1"/>
    <property type="molecule type" value="Genomic_DNA"/>
</dbReference>
<dbReference type="SUPFAM" id="SSF52218">
    <property type="entry name" value="Flavoproteins"/>
    <property type="match status" value="1"/>
</dbReference>
<dbReference type="NCBIfam" id="NF002999">
    <property type="entry name" value="PRK03767.1"/>
    <property type="match status" value="1"/>
</dbReference>
<keyword evidence="5" id="KW-1185">Reference proteome</keyword>
<feature type="compositionally biased region" description="Low complexity" evidence="2">
    <location>
        <begin position="218"/>
        <end position="232"/>
    </location>
</feature>
<dbReference type="Proteomes" id="UP001497383">
    <property type="component" value="Chromosome 2"/>
</dbReference>
<dbReference type="PANTHER" id="PTHR30546:SF23">
    <property type="entry name" value="FLAVOPROTEIN-LIKE PROTEIN YCP4-RELATED"/>
    <property type="match status" value="1"/>
</dbReference>
<dbReference type="PROSITE" id="PS50902">
    <property type="entry name" value="FLAVODOXIN_LIKE"/>
    <property type="match status" value="1"/>
</dbReference>
<dbReference type="RefSeq" id="XP_066828536.1">
    <property type="nucleotide sequence ID" value="XM_066971503.1"/>
</dbReference>
<feature type="region of interest" description="Disordered" evidence="2">
    <location>
        <begin position="215"/>
        <end position="274"/>
    </location>
</feature>
<sequence length="274" mass="28079">MKIAIIYYSTYGHVTTLAKAVQEGVAKAGYKADLFQIPETLPQDVLDKMHAPPKPTDIPIATLDTLTSYDAFVFGIPTRFGTGPAQFFDFWGSTGGLWAQGALAGKPAAVFVSTGTQGGGQETTVRNTLSWLVHHGLIYVPLGYANAFALQANLDEVHGGSPYGAGAFAGGDGSRQPSKLELDVAEIQGSSFAKIAAKLVGGGKAVSAEDKKAGAGAGAATTNAAGKAAPAADKSKSEAAEKPTKAAAAPQRAKQSVAQPDSADKSMCSKCTIM</sequence>
<evidence type="ECO:0000256" key="2">
    <source>
        <dbReference type="SAM" id="MobiDB-lite"/>
    </source>
</evidence>
<evidence type="ECO:0000259" key="3">
    <source>
        <dbReference type="PROSITE" id="PS50902"/>
    </source>
</evidence>
<dbReference type="InterPro" id="IPR008254">
    <property type="entry name" value="Flavodoxin/NO_synth"/>
</dbReference>
<evidence type="ECO:0000313" key="5">
    <source>
        <dbReference type="Proteomes" id="UP001497383"/>
    </source>
</evidence>
<accession>A0ABP0ZGT3</accession>
<comment type="similarity">
    <text evidence="1">Belongs to the WrbA family.</text>
</comment>
<gene>
    <name evidence="4" type="ORF">LODBEIA_P15980</name>
</gene>
<dbReference type="GeneID" id="92206794"/>
<proteinExistence type="inferred from homology"/>
<reference evidence="4 5" key="1">
    <citation type="submission" date="2024-03" db="EMBL/GenBank/DDBJ databases">
        <authorList>
            <person name="Brejova B."/>
        </authorList>
    </citation>
    <scope>NUCLEOTIDE SEQUENCE [LARGE SCALE GENOMIC DNA]</scope>
    <source>
        <strain evidence="4 5">CBS 14171</strain>
    </source>
</reference>
<organism evidence="4 5">
    <name type="scientific">Lodderomyces beijingensis</name>
    <dbReference type="NCBI Taxonomy" id="1775926"/>
    <lineage>
        <taxon>Eukaryota</taxon>
        <taxon>Fungi</taxon>
        <taxon>Dikarya</taxon>
        <taxon>Ascomycota</taxon>
        <taxon>Saccharomycotina</taxon>
        <taxon>Pichiomycetes</taxon>
        <taxon>Debaryomycetaceae</taxon>
        <taxon>Candida/Lodderomyces clade</taxon>
        <taxon>Lodderomyces</taxon>
    </lineage>
</organism>